<evidence type="ECO:0000256" key="2">
    <source>
        <dbReference type="ARBA" id="ARBA00022448"/>
    </source>
</evidence>
<name>A0A9X2FZ79_9RHOB</name>
<protein>
    <submittedName>
        <fullName evidence="9">Carbohydrate ABC transporter permease</fullName>
    </submittedName>
</protein>
<keyword evidence="3" id="KW-1003">Cell membrane</keyword>
<dbReference type="InterPro" id="IPR035906">
    <property type="entry name" value="MetI-like_sf"/>
</dbReference>
<dbReference type="PANTHER" id="PTHR43744">
    <property type="entry name" value="ABC TRANSPORTER PERMEASE PROTEIN MG189-RELATED-RELATED"/>
    <property type="match status" value="1"/>
</dbReference>
<evidence type="ECO:0000256" key="5">
    <source>
        <dbReference type="ARBA" id="ARBA00022989"/>
    </source>
</evidence>
<feature type="transmembrane region" description="Helical" evidence="7">
    <location>
        <begin position="292"/>
        <end position="311"/>
    </location>
</feature>
<feature type="transmembrane region" description="Helical" evidence="7">
    <location>
        <begin position="210"/>
        <end position="232"/>
    </location>
</feature>
<comment type="subcellular location">
    <subcellularLocation>
        <location evidence="1 7">Cell membrane</location>
        <topology evidence="1 7">Multi-pass membrane protein</topology>
    </subcellularLocation>
</comment>
<dbReference type="AlphaFoldDB" id="A0A9X2FZ79"/>
<feature type="transmembrane region" description="Helical" evidence="7">
    <location>
        <begin position="12"/>
        <end position="35"/>
    </location>
</feature>
<evidence type="ECO:0000256" key="7">
    <source>
        <dbReference type="RuleBase" id="RU363032"/>
    </source>
</evidence>
<comment type="caution">
    <text evidence="9">The sequence shown here is derived from an EMBL/GenBank/DDBJ whole genome shotgun (WGS) entry which is preliminary data.</text>
</comment>
<dbReference type="GO" id="GO:0055085">
    <property type="term" value="P:transmembrane transport"/>
    <property type="evidence" value="ECO:0007669"/>
    <property type="project" value="InterPro"/>
</dbReference>
<evidence type="ECO:0000256" key="1">
    <source>
        <dbReference type="ARBA" id="ARBA00004651"/>
    </source>
</evidence>
<feature type="transmembrane region" description="Helical" evidence="7">
    <location>
        <begin position="182"/>
        <end position="204"/>
    </location>
</feature>
<feature type="domain" description="ABC transmembrane type-1" evidence="8">
    <location>
        <begin position="176"/>
        <end position="369"/>
    </location>
</feature>
<accession>A0A9X2FZ79</accession>
<keyword evidence="2 7" id="KW-0813">Transport</keyword>
<comment type="similarity">
    <text evidence="7">Belongs to the binding-protein-dependent transport system permease family.</text>
</comment>
<evidence type="ECO:0000313" key="10">
    <source>
        <dbReference type="Proteomes" id="UP001139477"/>
    </source>
</evidence>
<dbReference type="EMBL" id="JAMYXC010000274">
    <property type="protein sequence ID" value="MCP1170228.1"/>
    <property type="molecule type" value="Genomic_DNA"/>
</dbReference>
<dbReference type="Pfam" id="PF00528">
    <property type="entry name" value="BPD_transp_1"/>
    <property type="match status" value="1"/>
</dbReference>
<dbReference type="RefSeq" id="WP_253334703.1">
    <property type="nucleotide sequence ID" value="NZ_JAMYXC010000274.1"/>
</dbReference>
<keyword evidence="6 7" id="KW-0472">Membrane</keyword>
<evidence type="ECO:0000256" key="3">
    <source>
        <dbReference type="ARBA" id="ARBA00022475"/>
    </source>
</evidence>
<keyword evidence="5 7" id="KW-1133">Transmembrane helix</keyword>
<gene>
    <name evidence="9" type="ORF">NHG85_17120</name>
</gene>
<organism evidence="9 10">
    <name type="scientific">Limimaricola litoreus</name>
    <dbReference type="NCBI Taxonomy" id="2955316"/>
    <lineage>
        <taxon>Bacteria</taxon>
        <taxon>Pseudomonadati</taxon>
        <taxon>Pseudomonadota</taxon>
        <taxon>Alphaproteobacteria</taxon>
        <taxon>Rhodobacterales</taxon>
        <taxon>Paracoccaceae</taxon>
        <taxon>Limimaricola</taxon>
    </lineage>
</organism>
<evidence type="ECO:0000313" key="9">
    <source>
        <dbReference type="EMBL" id="MCP1170228.1"/>
    </source>
</evidence>
<keyword evidence="4 7" id="KW-0812">Transmembrane</keyword>
<proteinExistence type="inferred from homology"/>
<dbReference type="Gene3D" id="1.10.3720.10">
    <property type="entry name" value="MetI-like"/>
    <property type="match status" value="1"/>
</dbReference>
<dbReference type="Proteomes" id="UP001139477">
    <property type="component" value="Unassembled WGS sequence"/>
</dbReference>
<evidence type="ECO:0000256" key="6">
    <source>
        <dbReference type="ARBA" id="ARBA00023136"/>
    </source>
</evidence>
<dbReference type="GO" id="GO:0005886">
    <property type="term" value="C:plasma membrane"/>
    <property type="evidence" value="ECO:0007669"/>
    <property type="project" value="UniProtKB-SubCell"/>
</dbReference>
<dbReference type="CDD" id="cd06261">
    <property type="entry name" value="TM_PBP2"/>
    <property type="match status" value="1"/>
</dbReference>
<keyword evidence="10" id="KW-1185">Reference proteome</keyword>
<dbReference type="PROSITE" id="PS50928">
    <property type="entry name" value="ABC_TM1"/>
    <property type="match status" value="1"/>
</dbReference>
<dbReference type="InterPro" id="IPR000515">
    <property type="entry name" value="MetI-like"/>
</dbReference>
<reference evidence="9" key="1">
    <citation type="submission" date="2022-06" db="EMBL/GenBank/DDBJ databases">
        <title>Limimaricola sediminis sp. nov., isolated from an intertidal sediment.</title>
        <authorList>
            <person name="Shao X."/>
        </authorList>
    </citation>
    <scope>NUCLEOTIDE SEQUENCE</scope>
    <source>
        <strain evidence="9">ASW11-118</strain>
    </source>
</reference>
<evidence type="ECO:0000256" key="4">
    <source>
        <dbReference type="ARBA" id="ARBA00022692"/>
    </source>
</evidence>
<dbReference type="SUPFAM" id="SSF161098">
    <property type="entry name" value="MetI-like"/>
    <property type="match status" value="1"/>
</dbReference>
<feature type="transmembrane region" description="Helical" evidence="7">
    <location>
        <begin position="244"/>
        <end position="263"/>
    </location>
</feature>
<feature type="transmembrane region" description="Helical" evidence="7">
    <location>
        <begin position="350"/>
        <end position="369"/>
    </location>
</feature>
<evidence type="ECO:0000259" key="8">
    <source>
        <dbReference type="PROSITE" id="PS50928"/>
    </source>
</evidence>
<dbReference type="PANTHER" id="PTHR43744:SF4">
    <property type="entry name" value="OSMOPROTECTIVE COMPOUNDS UPTAKE PERMEASE PROTEIN GGTD"/>
    <property type="match status" value="1"/>
</dbReference>
<sequence length="383" mass="41424">MDNIAGKKSALSWAVNIAVLALVALWVFPTLGLLISSFRTGDQIASSGWWKSMLPTEQNLTLRTAGGDEAELIDGLYTVSGNLFAHEGVEQLEISAYGTSSRDVGAYAPGETVDMGDGEIIAVEANGDYVYSSEEEMSGRGQRVFVTAEVAPEFTLQNYDNMLFDPNNIEGMSKAFFNTLTVSIPATIIPILVAAFAAYALAWMDFPGRALLIAAIVGLLVVPLQLALIPLLKLHNEIGIGKGYLGVWLAHTGFGLPLAIYILRNYMVGLPRDIIENAKVDGATDFQIFTKIILPLSFPALASFAIFQFLWTWNDLLVAIVFLIDSSGETTVMTKQIIELLGTRGGNWEILATAAFVSIAVPLVVFFAMQKYLVRGLLAGSVK</sequence>